<evidence type="ECO:0000256" key="1">
    <source>
        <dbReference type="SAM" id="MobiDB-lite"/>
    </source>
</evidence>
<feature type="region of interest" description="Disordered" evidence="1">
    <location>
        <begin position="1"/>
        <end position="102"/>
    </location>
</feature>
<protein>
    <submittedName>
        <fullName evidence="2">Uncharacterized protein</fullName>
    </submittedName>
</protein>
<reference evidence="2" key="1">
    <citation type="submission" date="2019-08" db="EMBL/GenBank/DDBJ databases">
        <authorList>
            <person name="Kucharzyk K."/>
            <person name="Murdoch R.W."/>
            <person name="Higgins S."/>
            <person name="Loffler F."/>
        </authorList>
    </citation>
    <scope>NUCLEOTIDE SEQUENCE</scope>
</reference>
<gene>
    <name evidence="2" type="ORF">SDC9_87433</name>
</gene>
<name>A0A644ZIR5_9ZZZZ</name>
<feature type="compositionally biased region" description="Basic and acidic residues" evidence="1">
    <location>
        <begin position="8"/>
        <end position="38"/>
    </location>
</feature>
<dbReference type="AlphaFoldDB" id="A0A644ZIR5"/>
<sequence>MQTKIHKNKGDEGRQPDSLADEPRLQDIADHGNNDIKKQNSHAMAGISAEQTHQPPGDQYGAGSQHGHNIHHRDKRGKDNSIFNAEQRKAQRQLAEGKEHEK</sequence>
<evidence type="ECO:0000313" key="2">
    <source>
        <dbReference type="EMBL" id="MPM40785.1"/>
    </source>
</evidence>
<comment type="caution">
    <text evidence="2">The sequence shown here is derived from an EMBL/GenBank/DDBJ whole genome shotgun (WGS) entry which is preliminary data.</text>
</comment>
<dbReference type="EMBL" id="VSSQ01009127">
    <property type="protein sequence ID" value="MPM40785.1"/>
    <property type="molecule type" value="Genomic_DNA"/>
</dbReference>
<organism evidence="2">
    <name type="scientific">bioreactor metagenome</name>
    <dbReference type="NCBI Taxonomy" id="1076179"/>
    <lineage>
        <taxon>unclassified sequences</taxon>
        <taxon>metagenomes</taxon>
        <taxon>ecological metagenomes</taxon>
    </lineage>
</organism>
<accession>A0A644ZIR5</accession>
<proteinExistence type="predicted"/>